<evidence type="ECO:0000313" key="2">
    <source>
        <dbReference type="EMBL" id="CAG8564029.1"/>
    </source>
</evidence>
<proteinExistence type="predicted"/>
<dbReference type="Proteomes" id="UP000789739">
    <property type="component" value="Unassembled WGS sequence"/>
</dbReference>
<evidence type="ECO:0000256" key="1">
    <source>
        <dbReference type="SAM" id="SignalP"/>
    </source>
</evidence>
<feature type="chain" id="PRO_5040301850" evidence="1">
    <location>
        <begin position="27"/>
        <end position="453"/>
    </location>
</feature>
<evidence type="ECO:0000313" key="3">
    <source>
        <dbReference type="Proteomes" id="UP000789739"/>
    </source>
</evidence>
<organism evidence="2 3">
    <name type="scientific">Paraglomus brasilianum</name>
    <dbReference type="NCBI Taxonomy" id="144538"/>
    <lineage>
        <taxon>Eukaryota</taxon>
        <taxon>Fungi</taxon>
        <taxon>Fungi incertae sedis</taxon>
        <taxon>Mucoromycota</taxon>
        <taxon>Glomeromycotina</taxon>
        <taxon>Glomeromycetes</taxon>
        <taxon>Paraglomerales</taxon>
        <taxon>Paraglomeraceae</taxon>
        <taxon>Paraglomus</taxon>
    </lineage>
</organism>
<feature type="signal peptide" evidence="1">
    <location>
        <begin position="1"/>
        <end position="26"/>
    </location>
</feature>
<accession>A0A9N9BDE8</accession>
<protein>
    <submittedName>
        <fullName evidence="2">8010_t:CDS:1</fullName>
    </submittedName>
</protein>
<dbReference type="OrthoDB" id="73465at2759"/>
<sequence>MKLPSLLLLSLVTTLLFLTYPYHTAALTCYDNIDPLNRNKHVPVECDNSKLGIRSSVSWMKTLRSWRPFASKTSKRATGTNAFKISLSCSAGTTLCAKVKNAFDLAGIMLSQTLSLSTPITVNATFLNFCQQLNQCASPGGYLTLGGAAPARTIPMKDDDQTIRLYPQALVKQQLTDQSVNFGPFDIVALFNSEANFWFQGDGGIQHTQSDFLFVILHELVHGLGFTSSWDDYINMTPEALTPDISTTTKGGQQTIGFTEYAFDKYMVIANTGQRMSEITAQLNQFSSGSSATTIQQYGRAFKSSPQYSLATQMFKYATTRGAMVFLPIGQTDISQGVVLETSLIPYSQGSSVSHVDYKKYTDTSDFLMRYLQDRGVSLGDAIVQGGNYSGGSIGPQLKSILESLGYATQDNPNPYRPKPSASGSPDIFVQSKTLILLIVFTTIFLSRNEWNL</sequence>
<dbReference type="EMBL" id="CAJVPI010000700">
    <property type="protein sequence ID" value="CAG8564029.1"/>
    <property type="molecule type" value="Genomic_DNA"/>
</dbReference>
<keyword evidence="3" id="KW-1185">Reference proteome</keyword>
<gene>
    <name evidence="2" type="ORF">PBRASI_LOCUS5742</name>
</gene>
<dbReference type="AlphaFoldDB" id="A0A9N9BDE8"/>
<comment type="caution">
    <text evidence="2">The sequence shown here is derived from an EMBL/GenBank/DDBJ whole genome shotgun (WGS) entry which is preliminary data.</text>
</comment>
<reference evidence="2" key="1">
    <citation type="submission" date="2021-06" db="EMBL/GenBank/DDBJ databases">
        <authorList>
            <person name="Kallberg Y."/>
            <person name="Tangrot J."/>
            <person name="Rosling A."/>
        </authorList>
    </citation>
    <scope>NUCLEOTIDE SEQUENCE</scope>
    <source>
        <strain evidence="2">BR232B</strain>
    </source>
</reference>
<keyword evidence="1" id="KW-0732">Signal</keyword>
<name>A0A9N9BDE8_9GLOM</name>